<reference evidence="1 2" key="1">
    <citation type="submission" date="2019-07" db="EMBL/GenBank/DDBJ databases">
        <authorList>
            <person name="Hibberd C M."/>
            <person name="Gehrig L. J."/>
            <person name="Chang H.-W."/>
            <person name="Venkatesh S."/>
        </authorList>
    </citation>
    <scope>NUCLEOTIDE SEQUENCE [LARGE SCALE GENOMIC DNA]</scope>
    <source>
        <strain evidence="1">Dorea_formicigenerans_SSTS_Bg7063</strain>
    </source>
</reference>
<dbReference type="EMBL" id="CABHNI010000054">
    <property type="protein sequence ID" value="VUX21901.1"/>
    <property type="molecule type" value="Genomic_DNA"/>
</dbReference>
<evidence type="ECO:0000313" key="2">
    <source>
        <dbReference type="Proteomes" id="UP000358366"/>
    </source>
</evidence>
<dbReference type="Proteomes" id="UP000358366">
    <property type="component" value="Unassembled WGS sequence"/>
</dbReference>
<dbReference type="AlphaFoldDB" id="A0A564URI7"/>
<sequence length="44" mass="5314">MNAEHRIRLIRVIEKIEKNPKFSKKIGIKDKTKEKLQERRGVRV</sequence>
<gene>
    <name evidence="1" type="ORF">DFSSTS7063_02999</name>
</gene>
<organism evidence="1 2">
    <name type="scientific">Dorea formicigenerans</name>
    <dbReference type="NCBI Taxonomy" id="39486"/>
    <lineage>
        <taxon>Bacteria</taxon>
        <taxon>Bacillati</taxon>
        <taxon>Bacillota</taxon>
        <taxon>Clostridia</taxon>
        <taxon>Lachnospirales</taxon>
        <taxon>Lachnospiraceae</taxon>
        <taxon>Dorea</taxon>
    </lineage>
</organism>
<dbReference type="RefSeq" id="WP_005332445.1">
    <property type="nucleotide sequence ID" value="NZ_AP031430.1"/>
</dbReference>
<protein>
    <submittedName>
        <fullName evidence="1">Uncharacterized protein</fullName>
    </submittedName>
</protein>
<evidence type="ECO:0000313" key="1">
    <source>
        <dbReference type="EMBL" id="VUX21901.1"/>
    </source>
</evidence>
<name>A0A564URI7_9FIRM</name>
<accession>A0A564URI7</accession>
<dbReference type="GeneID" id="92863137"/>
<proteinExistence type="predicted"/>